<dbReference type="InParanoid" id="A0A665TYT6"/>
<sequence length="95" mass="10375">MGQYAGMLQQNKVLESREAGAGHSPGCHVLLINHVFPGHSSAAFCFAPIWPFESVSLIFSTLLCNGSLNTDLVRKLGRVLKWLLSVIDHALIRGM</sequence>
<reference evidence="1" key="1">
    <citation type="submission" date="2021-04" db="EMBL/GenBank/DDBJ databases">
        <authorList>
            <consortium name="Wellcome Sanger Institute Data Sharing"/>
        </authorList>
    </citation>
    <scope>NUCLEOTIDE SEQUENCE [LARGE SCALE GENOMIC DNA]</scope>
</reference>
<name>A0A665TYT6_ECHNA</name>
<accession>A0A665TYT6</accession>
<evidence type="ECO:0000313" key="2">
    <source>
        <dbReference type="Proteomes" id="UP000472264"/>
    </source>
</evidence>
<dbReference type="Ensembl" id="ENSENLT00000012619.1">
    <property type="protein sequence ID" value="ENSENLP00000012109.1"/>
    <property type="gene ID" value="ENSENLG00000005803.1"/>
</dbReference>
<reference evidence="1" key="3">
    <citation type="submission" date="2025-09" db="UniProtKB">
        <authorList>
            <consortium name="Ensembl"/>
        </authorList>
    </citation>
    <scope>IDENTIFICATION</scope>
</reference>
<evidence type="ECO:0000313" key="1">
    <source>
        <dbReference type="Ensembl" id="ENSENLP00000012109.1"/>
    </source>
</evidence>
<keyword evidence="2" id="KW-1185">Reference proteome</keyword>
<reference evidence="1" key="2">
    <citation type="submission" date="2025-08" db="UniProtKB">
        <authorList>
            <consortium name="Ensembl"/>
        </authorList>
    </citation>
    <scope>IDENTIFICATION</scope>
</reference>
<dbReference type="Proteomes" id="UP000472264">
    <property type="component" value="Chromosome 2"/>
</dbReference>
<protein>
    <submittedName>
        <fullName evidence="1">Uncharacterized protein</fullName>
    </submittedName>
</protein>
<proteinExistence type="predicted"/>
<dbReference type="AlphaFoldDB" id="A0A665TYT6"/>
<organism evidence="1 2">
    <name type="scientific">Echeneis naucrates</name>
    <name type="common">Live sharksucker</name>
    <dbReference type="NCBI Taxonomy" id="173247"/>
    <lineage>
        <taxon>Eukaryota</taxon>
        <taxon>Metazoa</taxon>
        <taxon>Chordata</taxon>
        <taxon>Craniata</taxon>
        <taxon>Vertebrata</taxon>
        <taxon>Euteleostomi</taxon>
        <taxon>Actinopterygii</taxon>
        <taxon>Neopterygii</taxon>
        <taxon>Teleostei</taxon>
        <taxon>Neoteleostei</taxon>
        <taxon>Acanthomorphata</taxon>
        <taxon>Carangaria</taxon>
        <taxon>Carangiformes</taxon>
        <taxon>Echeneidae</taxon>
        <taxon>Echeneis</taxon>
    </lineage>
</organism>